<gene>
    <name evidence="2" type="ORF">SAMN02744037_00991</name>
</gene>
<evidence type="ECO:0000313" key="3">
    <source>
        <dbReference type="Proteomes" id="UP000242497"/>
    </source>
</evidence>
<proteinExistence type="predicted"/>
<sequence length="47" mass="5653">MKIHYNVVVWIMLIIILMSIQYSINKVIVLLKDIKNILIQLKMKDRL</sequence>
<dbReference type="STRING" id="1123349.SAMN02744037_00991"/>
<dbReference type="AlphaFoldDB" id="A0A1M6MLZ4"/>
<evidence type="ECO:0000256" key="1">
    <source>
        <dbReference type="SAM" id="Phobius"/>
    </source>
</evidence>
<protein>
    <submittedName>
        <fullName evidence="2">Uncharacterized protein</fullName>
    </submittedName>
</protein>
<feature type="transmembrane region" description="Helical" evidence="1">
    <location>
        <begin position="7"/>
        <end position="24"/>
    </location>
</feature>
<keyword evidence="3" id="KW-1185">Reference proteome</keyword>
<dbReference type="RefSeq" id="WP_159428949.1">
    <property type="nucleotide sequence ID" value="NZ_FRAE01000016.1"/>
</dbReference>
<dbReference type="EMBL" id="FRAE01000016">
    <property type="protein sequence ID" value="SHJ84469.1"/>
    <property type="molecule type" value="Genomic_DNA"/>
</dbReference>
<evidence type="ECO:0000313" key="2">
    <source>
        <dbReference type="EMBL" id="SHJ84469.1"/>
    </source>
</evidence>
<reference evidence="3" key="1">
    <citation type="submission" date="2016-11" db="EMBL/GenBank/DDBJ databases">
        <authorList>
            <person name="Varghese N."/>
            <person name="Submissions S."/>
        </authorList>
    </citation>
    <scope>NUCLEOTIDE SEQUENCE [LARGE SCALE GENOMIC DNA]</scope>
    <source>
        <strain evidence="3">DSM 15518</strain>
    </source>
</reference>
<organism evidence="2 3">
    <name type="scientific">Tepidibacter formicigenes DSM 15518</name>
    <dbReference type="NCBI Taxonomy" id="1123349"/>
    <lineage>
        <taxon>Bacteria</taxon>
        <taxon>Bacillati</taxon>
        <taxon>Bacillota</taxon>
        <taxon>Clostridia</taxon>
        <taxon>Peptostreptococcales</taxon>
        <taxon>Peptostreptococcaceae</taxon>
        <taxon>Tepidibacter</taxon>
    </lineage>
</organism>
<keyword evidence="1" id="KW-0472">Membrane</keyword>
<name>A0A1M6MLZ4_9FIRM</name>
<keyword evidence="1" id="KW-1133">Transmembrane helix</keyword>
<keyword evidence="1" id="KW-0812">Transmembrane</keyword>
<accession>A0A1M6MLZ4</accession>
<dbReference type="Proteomes" id="UP000242497">
    <property type="component" value="Unassembled WGS sequence"/>
</dbReference>